<dbReference type="AlphaFoldDB" id="A0A5J4VDH2"/>
<gene>
    <name evidence="1" type="ORF">EZS28_023936</name>
</gene>
<dbReference type="Proteomes" id="UP000324800">
    <property type="component" value="Unassembled WGS sequence"/>
</dbReference>
<comment type="caution">
    <text evidence="1">The sequence shown here is derived from an EMBL/GenBank/DDBJ whole genome shotgun (WGS) entry which is preliminary data.</text>
</comment>
<evidence type="ECO:0000313" key="2">
    <source>
        <dbReference type="Proteomes" id="UP000324800"/>
    </source>
</evidence>
<name>A0A5J4VDH2_9EUKA</name>
<reference evidence="1 2" key="1">
    <citation type="submission" date="2019-03" db="EMBL/GenBank/DDBJ databases">
        <title>Single cell metagenomics reveals metabolic interactions within the superorganism composed of flagellate Streblomastix strix and complex community of Bacteroidetes bacteria on its surface.</title>
        <authorList>
            <person name="Treitli S.C."/>
            <person name="Kolisko M."/>
            <person name="Husnik F."/>
            <person name="Keeling P."/>
            <person name="Hampl V."/>
        </authorList>
    </citation>
    <scope>NUCLEOTIDE SEQUENCE [LARGE SCALE GENOMIC DNA]</scope>
    <source>
        <strain evidence="1">ST1C</strain>
    </source>
</reference>
<sequence length="230" mass="26013">MCAQCFISSRSGGIVLSAGQDRQNELQENHVGALAGALLLLSGCGPNMHISSIQIQELHISLLSQNDIIIIVSSKDYANESDLSILALQIFHALQLIRPVSLFQCIESVEQSRKDGVSSYDAISSARIEREESIQEITIKANQRLDQFRREYIEPLLSQQQNYEQLWFGDALKLLEIQNNRKFESDYGQFDRLSPPSVPIMTPSSVRKGKIERESVFMLFSPLKLREIQE</sequence>
<proteinExistence type="predicted"/>
<evidence type="ECO:0000313" key="1">
    <source>
        <dbReference type="EMBL" id="KAA6380537.1"/>
    </source>
</evidence>
<dbReference type="EMBL" id="SNRW01007841">
    <property type="protein sequence ID" value="KAA6380537.1"/>
    <property type="molecule type" value="Genomic_DNA"/>
</dbReference>
<organism evidence="1 2">
    <name type="scientific">Streblomastix strix</name>
    <dbReference type="NCBI Taxonomy" id="222440"/>
    <lineage>
        <taxon>Eukaryota</taxon>
        <taxon>Metamonada</taxon>
        <taxon>Preaxostyla</taxon>
        <taxon>Oxymonadida</taxon>
        <taxon>Streblomastigidae</taxon>
        <taxon>Streblomastix</taxon>
    </lineage>
</organism>
<protein>
    <submittedName>
        <fullName evidence="1">Uncharacterized protein</fullName>
    </submittedName>
</protein>
<accession>A0A5J4VDH2</accession>